<keyword evidence="2" id="KW-0472">Membrane</keyword>
<organism evidence="3 4">
    <name type="scientific">Enorma phocaeensis</name>
    <dbReference type="NCBI Taxonomy" id="1871019"/>
    <lineage>
        <taxon>Bacteria</taxon>
        <taxon>Bacillati</taxon>
        <taxon>Actinomycetota</taxon>
        <taxon>Coriobacteriia</taxon>
        <taxon>Coriobacteriales</taxon>
        <taxon>Coriobacteriaceae</taxon>
        <taxon>Enorma</taxon>
    </lineage>
</organism>
<evidence type="ECO:0000313" key="4">
    <source>
        <dbReference type="Proteomes" id="UP001529421"/>
    </source>
</evidence>
<keyword evidence="2" id="KW-1133">Transmembrane helix</keyword>
<accession>A0ABT7V671</accession>
<feature type="region of interest" description="Disordered" evidence="1">
    <location>
        <begin position="83"/>
        <end position="103"/>
    </location>
</feature>
<dbReference type="RefSeq" id="WP_289543724.1">
    <property type="nucleotide sequence ID" value="NZ_JAUDDZ010000001.1"/>
</dbReference>
<dbReference type="EMBL" id="JAUDDZ010000001">
    <property type="protein sequence ID" value="MDM8274001.1"/>
    <property type="molecule type" value="Genomic_DNA"/>
</dbReference>
<feature type="compositionally biased region" description="Polar residues" evidence="1">
    <location>
        <begin position="175"/>
        <end position="189"/>
    </location>
</feature>
<keyword evidence="2" id="KW-0812">Transmembrane</keyword>
<feature type="compositionally biased region" description="Polar residues" evidence="1">
    <location>
        <begin position="90"/>
        <end position="103"/>
    </location>
</feature>
<proteinExistence type="predicted"/>
<comment type="caution">
    <text evidence="3">The sequence shown here is derived from an EMBL/GenBank/DDBJ whole genome shotgun (WGS) entry which is preliminary data.</text>
</comment>
<protein>
    <submittedName>
        <fullName evidence="3">Zinc ribbon domain-containing protein</fullName>
    </submittedName>
</protein>
<gene>
    <name evidence="3" type="ORF">QUW28_00590</name>
</gene>
<sequence length="352" mass="37936">MICPHCLETIDDGCTVCPNCGGLTTSGARVGFVFCDGCGARLSPHDRTCPKCGRPAPGILSTEASASDLAAGRTASFPRLTSDAIETERPQQNASAQSVLSDSLDPSATTVIPALDDKPKKDPYHRGFKPSRGLIAGVLTVAVIAGGAAFVTQDPLGVMPGFYEWVRTSARETFPSRQLPESGSVPQGSSDERGDTETLEDSTLGDAEAFERLQDLYDQVVSLNDADRLGEVIDTFNGSYLLSDLSAREEASKSAYELRDSVQGVIDELDGMKLADGSAYTEDLDHVRQLATWMYERVDVICDCWDISLSYSTGSDARDHQNDILQPLREAGSTARELFDQYVSAWAPSERS</sequence>
<feature type="transmembrane region" description="Helical" evidence="2">
    <location>
        <begin position="133"/>
        <end position="151"/>
    </location>
</feature>
<feature type="region of interest" description="Disordered" evidence="1">
    <location>
        <begin position="174"/>
        <end position="201"/>
    </location>
</feature>
<name>A0ABT7V671_9ACTN</name>
<evidence type="ECO:0000256" key="2">
    <source>
        <dbReference type="SAM" id="Phobius"/>
    </source>
</evidence>
<reference evidence="4" key="1">
    <citation type="submission" date="2023-06" db="EMBL/GenBank/DDBJ databases">
        <title>Identification and characterization of horizontal gene transfer across gut microbiota members of farm animals based on homology search.</title>
        <authorList>
            <person name="Zeman M."/>
            <person name="Kubasova T."/>
            <person name="Jahodarova E."/>
            <person name="Nykrynova M."/>
            <person name="Rychlik I."/>
        </authorList>
    </citation>
    <scope>NUCLEOTIDE SEQUENCE [LARGE SCALE GENOMIC DNA]</scope>
    <source>
        <strain evidence="4">154_Feed</strain>
    </source>
</reference>
<evidence type="ECO:0000256" key="1">
    <source>
        <dbReference type="SAM" id="MobiDB-lite"/>
    </source>
</evidence>
<evidence type="ECO:0000313" key="3">
    <source>
        <dbReference type="EMBL" id="MDM8274001.1"/>
    </source>
</evidence>
<keyword evidence="4" id="KW-1185">Reference proteome</keyword>
<dbReference type="Proteomes" id="UP001529421">
    <property type="component" value="Unassembled WGS sequence"/>
</dbReference>